<name>A0A317CMH8_9GAMM</name>
<comment type="subunit">
    <text evidence="10">Monomer.</text>
</comment>
<dbReference type="GO" id="GO:0005829">
    <property type="term" value="C:cytosol"/>
    <property type="evidence" value="ECO:0007669"/>
    <property type="project" value="TreeGrafter"/>
</dbReference>
<evidence type="ECO:0000256" key="10">
    <source>
        <dbReference type="HAMAP-Rule" id="MF_00685"/>
    </source>
</evidence>
<dbReference type="AlphaFoldDB" id="A0A317CMH8"/>
<dbReference type="FunFam" id="2.60.40.10:FF:000169">
    <property type="entry name" value="1,4-alpha-glucan branching enzyme GlgB"/>
    <property type="match status" value="1"/>
</dbReference>
<gene>
    <name evidence="10" type="primary">glgB</name>
    <name evidence="13" type="ORF">DKW60_07880</name>
</gene>
<accession>A0A317CMH8</accession>
<comment type="catalytic activity">
    <reaction evidence="1 10">
        <text>Transfers a segment of a (1-&gt;4)-alpha-D-glucan chain to a primary hydroxy group in a similar glucan chain.</text>
        <dbReference type="EC" id="2.4.1.18"/>
    </reaction>
</comment>
<dbReference type="PANTHER" id="PTHR43651:SF3">
    <property type="entry name" value="1,4-ALPHA-GLUCAN-BRANCHING ENZYME"/>
    <property type="match status" value="1"/>
</dbReference>
<dbReference type="InterPro" id="IPR054169">
    <property type="entry name" value="GlgB_N"/>
</dbReference>
<keyword evidence="8 10" id="KW-0320">Glycogen biosynthesis</keyword>
<dbReference type="Pfam" id="PF02922">
    <property type="entry name" value="CBM_48"/>
    <property type="match status" value="1"/>
</dbReference>
<dbReference type="SUPFAM" id="SSF51445">
    <property type="entry name" value="(Trans)glycosidases"/>
    <property type="match status" value="1"/>
</dbReference>
<comment type="function">
    <text evidence="2 10">Catalyzes the formation of the alpha-1,6-glucosidic linkages in glycogen by scission of a 1,4-alpha-linked oligosaccharide from growing alpha-1,4-glucan chains and the subsequent attachment of the oligosaccharide to the alpha-1,6 position.</text>
</comment>
<dbReference type="InterPro" id="IPR006048">
    <property type="entry name" value="A-amylase/branching_C"/>
</dbReference>
<dbReference type="Pfam" id="PF00128">
    <property type="entry name" value="Alpha-amylase"/>
    <property type="match status" value="2"/>
</dbReference>
<dbReference type="FunFam" id="3.20.20.80:FF:000003">
    <property type="entry name" value="1,4-alpha-glucan branching enzyme GlgB"/>
    <property type="match status" value="1"/>
</dbReference>
<dbReference type="FunFam" id="2.60.40.1180:FF:000002">
    <property type="entry name" value="1,4-alpha-glucan branching enzyme GlgB"/>
    <property type="match status" value="1"/>
</dbReference>
<protein>
    <recommendedName>
        <fullName evidence="10">1,4-alpha-glucan branching enzyme GlgB</fullName>
        <ecNumber evidence="10">2.4.1.18</ecNumber>
    </recommendedName>
    <alternativeName>
        <fullName evidence="10">1,4-alpha-D-glucan:1,4-alpha-D-glucan 6-glucosyl-transferase</fullName>
    </alternativeName>
    <alternativeName>
        <fullName evidence="10">Alpha-(1-&gt;4)-glucan branching enzyme</fullName>
    </alternativeName>
    <alternativeName>
        <fullName evidence="10">Glycogen branching enzyme</fullName>
        <shortName evidence="10">BE</shortName>
    </alternativeName>
</protein>
<keyword evidence="6 10" id="KW-0328">Glycosyltransferase</keyword>
<dbReference type="EMBL" id="QGKM01000015">
    <property type="protein sequence ID" value="PWQ98643.1"/>
    <property type="molecule type" value="Genomic_DNA"/>
</dbReference>
<keyword evidence="14" id="KW-1185">Reference proteome</keyword>
<evidence type="ECO:0000256" key="11">
    <source>
        <dbReference type="PIRSR" id="PIRSR000463-1"/>
    </source>
</evidence>
<dbReference type="RefSeq" id="WP_109837109.1">
    <property type="nucleotide sequence ID" value="NZ_QGKM01000015.1"/>
</dbReference>
<keyword evidence="7 10" id="KW-0808">Transferase</keyword>
<comment type="pathway">
    <text evidence="3 10">Glycan biosynthesis; glycogen biosynthesis.</text>
</comment>
<dbReference type="Gene3D" id="3.20.20.80">
    <property type="entry name" value="Glycosidases"/>
    <property type="match status" value="1"/>
</dbReference>
<dbReference type="PIRSF" id="PIRSF000463">
    <property type="entry name" value="GlgB"/>
    <property type="match status" value="1"/>
</dbReference>
<dbReference type="InterPro" id="IPR004193">
    <property type="entry name" value="Glyco_hydro_13_N"/>
</dbReference>
<dbReference type="GO" id="GO:0003844">
    <property type="term" value="F:1,4-alpha-glucan branching enzyme activity"/>
    <property type="evidence" value="ECO:0007669"/>
    <property type="project" value="UniProtKB-UniRule"/>
</dbReference>
<dbReference type="InterPro" id="IPR037439">
    <property type="entry name" value="Branching_enzy"/>
</dbReference>
<dbReference type="GO" id="GO:0005978">
    <property type="term" value="P:glycogen biosynthetic process"/>
    <property type="evidence" value="ECO:0007669"/>
    <property type="project" value="UniProtKB-UniRule"/>
</dbReference>
<evidence type="ECO:0000256" key="6">
    <source>
        <dbReference type="ARBA" id="ARBA00022676"/>
    </source>
</evidence>
<evidence type="ECO:0000256" key="3">
    <source>
        <dbReference type="ARBA" id="ARBA00004964"/>
    </source>
</evidence>
<keyword evidence="5 10" id="KW-0321">Glycogen metabolism</keyword>
<organism evidence="13 14">
    <name type="scientific">Leucothrix pacifica</name>
    <dbReference type="NCBI Taxonomy" id="1247513"/>
    <lineage>
        <taxon>Bacteria</taxon>
        <taxon>Pseudomonadati</taxon>
        <taxon>Pseudomonadota</taxon>
        <taxon>Gammaproteobacteria</taxon>
        <taxon>Thiotrichales</taxon>
        <taxon>Thiotrichaceae</taxon>
        <taxon>Leucothrix</taxon>
    </lineage>
</organism>
<evidence type="ECO:0000259" key="12">
    <source>
        <dbReference type="SMART" id="SM00642"/>
    </source>
</evidence>
<feature type="domain" description="Glycosyl hydrolase family 13 catalytic" evidence="12">
    <location>
        <begin position="242"/>
        <end position="619"/>
    </location>
</feature>
<dbReference type="InterPro" id="IPR017853">
    <property type="entry name" value="GH"/>
</dbReference>
<dbReference type="InterPro" id="IPR006407">
    <property type="entry name" value="GlgB"/>
</dbReference>
<sequence>MTMKALQEGILHDPFLVLGYQKNAKGLPLVREFMPNAEEVMFNQDTPMKRLEGTDFFEVALDESFEVGSHYQLKWLDKHTSEWHEQYSPYSFLPQTDELDIHLFSEGKHNHAYRFMGAHLKTIDGVEGCLFVLWAPSLKRASLVGNFNRWDGRCHPMRALGGSGLWEIFIPGLNPGEHYKYELLSKDGQLLIKTDPYAREMALRPDTTSRIVADDTYRWQDQEWMEQRANFDWQHKPISIYEVHAGSWQRPAPEEFYNWEELADRLIPYVKEMGYTHIELMPITEHPLDQSWGYQVTGFYAPTSRLGSPDQFRTFIDRCHQNGLGVFIDWVPAHFPKDSFALARFNGDALYEHADTRKGEHKEWGTLIFNYGLNEVRNFLLANALYWLQEFHIDGLRVDAVASMLYLDYDRDHGEWLPNEFGGRENLEAVAFLQEMNRIVHQEAPGALTMAEESTSWPMVSRPIELGGLGFTMKWNMGWMNDNLDYIENDPVHRKYHHNKLTFSQVYAYSENFVLPLSHDEVVHGKYSLFDKMPGDRWQKLANQRLFYAWQYAHPGKKLMFMGGEISQPEEWNELGQLNWHAAQEEDRQGVSRLVADLNKLYCEETALHELDFSHDGFRWIDCNDSDQSTLSLIRQDEEGNYIICLFNFTPVPRENYRIGVPDASEYQEILNTDSSYYSGSNCGNSGLIESEDTAWMGFEQSIALTLPPLGALFLKVVK</sequence>
<dbReference type="CDD" id="cd11322">
    <property type="entry name" value="AmyAc_Glg_BE"/>
    <property type="match status" value="1"/>
</dbReference>
<dbReference type="Pfam" id="PF02806">
    <property type="entry name" value="Alpha-amylase_C"/>
    <property type="match status" value="1"/>
</dbReference>
<dbReference type="InterPro" id="IPR014756">
    <property type="entry name" value="Ig_E-set"/>
</dbReference>
<dbReference type="CDD" id="cd02855">
    <property type="entry name" value="E_set_GBE_prok_N"/>
    <property type="match status" value="1"/>
</dbReference>
<dbReference type="HAMAP" id="MF_00685">
    <property type="entry name" value="GlgB"/>
    <property type="match status" value="1"/>
</dbReference>
<keyword evidence="9 10" id="KW-0119">Carbohydrate metabolism</keyword>
<evidence type="ECO:0000313" key="14">
    <source>
        <dbReference type="Proteomes" id="UP000245539"/>
    </source>
</evidence>
<dbReference type="InterPro" id="IPR013783">
    <property type="entry name" value="Ig-like_fold"/>
</dbReference>
<dbReference type="EC" id="2.4.1.18" evidence="10"/>
<evidence type="ECO:0000256" key="2">
    <source>
        <dbReference type="ARBA" id="ARBA00002953"/>
    </source>
</evidence>
<evidence type="ECO:0000256" key="9">
    <source>
        <dbReference type="ARBA" id="ARBA00023277"/>
    </source>
</evidence>
<dbReference type="GO" id="GO:0004553">
    <property type="term" value="F:hydrolase activity, hydrolyzing O-glycosyl compounds"/>
    <property type="evidence" value="ECO:0007669"/>
    <property type="project" value="InterPro"/>
</dbReference>
<dbReference type="SUPFAM" id="SSF81296">
    <property type="entry name" value="E set domains"/>
    <property type="match status" value="1"/>
</dbReference>
<evidence type="ECO:0000256" key="7">
    <source>
        <dbReference type="ARBA" id="ARBA00022679"/>
    </source>
</evidence>
<evidence type="ECO:0000256" key="1">
    <source>
        <dbReference type="ARBA" id="ARBA00000826"/>
    </source>
</evidence>
<feature type="active site" description="Nucleophile" evidence="10 11">
    <location>
        <position position="399"/>
    </location>
</feature>
<dbReference type="NCBIfam" id="NF003811">
    <property type="entry name" value="PRK05402.1"/>
    <property type="match status" value="1"/>
</dbReference>
<dbReference type="PANTHER" id="PTHR43651">
    <property type="entry name" value="1,4-ALPHA-GLUCAN-BRANCHING ENZYME"/>
    <property type="match status" value="1"/>
</dbReference>
<dbReference type="NCBIfam" id="NF008967">
    <property type="entry name" value="PRK12313.1"/>
    <property type="match status" value="1"/>
</dbReference>
<comment type="similarity">
    <text evidence="4 10">Belongs to the glycosyl hydrolase 13 family. GlgB subfamily.</text>
</comment>
<evidence type="ECO:0000313" key="13">
    <source>
        <dbReference type="EMBL" id="PWQ98643.1"/>
    </source>
</evidence>
<evidence type="ECO:0000256" key="5">
    <source>
        <dbReference type="ARBA" id="ARBA00022600"/>
    </source>
</evidence>
<dbReference type="Gene3D" id="2.60.40.1180">
    <property type="entry name" value="Golgi alpha-mannosidase II"/>
    <property type="match status" value="1"/>
</dbReference>
<dbReference type="GO" id="GO:0043169">
    <property type="term" value="F:cation binding"/>
    <property type="evidence" value="ECO:0007669"/>
    <property type="project" value="InterPro"/>
</dbReference>
<dbReference type="OrthoDB" id="9800174at2"/>
<dbReference type="InterPro" id="IPR044143">
    <property type="entry name" value="GlgB_N_E_set_prok"/>
</dbReference>
<dbReference type="InterPro" id="IPR013780">
    <property type="entry name" value="Glyco_hydro_b"/>
</dbReference>
<evidence type="ECO:0000256" key="8">
    <source>
        <dbReference type="ARBA" id="ARBA00023056"/>
    </source>
</evidence>
<dbReference type="SUPFAM" id="SSF51011">
    <property type="entry name" value="Glycosyl hydrolase domain"/>
    <property type="match status" value="1"/>
</dbReference>
<dbReference type="Gene3D" id="2.60.40.10">
    <property type="entry name" value="Immunoglobulins"/>
    <property type="match status" value="1"/>
</dbReference>
<comment type="caution">
    <text evidence="13">The sequence shown here is derived from an EMBL/GenBank/DDBJ whole genome shotgun (WGS) entry which is preliminary data.</text>
</comment>
<dbReference type="Proteomes" id="UP000245539">
    <property type="component" value="Unassembled WGS sequence"/>
</dbReference>
<reference evidence="13 14" key="1">
    <citation type="submission" date="2018-05" db="EMBL/GenBank/DDBJ databases">
        <title>Leucothrix arctica sp. nov., isolated from Arctic seawater.</title>
        <authorList>
            <person name="Choi A."/>
            <person name="Baek K."/>
        </authorList>
    </citation>
    <scope>NUCLEOTIDE SEQUENCE [LARGE SCALE GENOMIC DNA]</scope>
    <source>
        <strain evidence="13 14">JCM 18388</strain>
    </source>
</reference>
<dbReference type="SMART" id="SM00642">
    <property type="entry name" value="Aamy"/>
    <property type="match status" value="1"/>
</dbReference>
<dbReference type="UniPathway" id="UPA00164"/>
<dbReference type="NCBIfam" id="TIGR01515">
    <property type="entry name" value="branching_enzym"/>
    <property type="match status" value="1"/>
</dbReference>
<dbReference type="InterPro" id="IPR006047">
    <property type="entry name" value="GH13_cat_dom"/>
</dbReference>
<evidence type="ECO:0000256" key="4">
    <source>
        <dbReference type="ARBA" id="ARBA00009000"/>
    </source>
</evidence>
<dbReference type="Pfam" id="PF22019">
    <property type="entry name" value="GlgB_N"/>
    <property type="match status" value="1"/>
</dbReference>
<feature type="active site" description="Proton donor" evidence="10 11">
    <location>
        <position position="452"/>
    </location>
</feature>
<proteinExistence type="inferred from homology"/>